<reference evidence="3 4" key="1">
    <citation type="submission" date="2020-04" db="EMBL/GenBank/DDBJ databases">
        <authorList>
            <consortium name="Desulfovibrio sp. FSS-1 genome sequencing consortium"/>
            <person name="Shimoshige H."/>
            <person name="Kobayashi H."/>
            <person name="Maekawa T."/>
        </authorList>
    </citation>
    <scope>NUCLEOTIDE SEQUENCE [LARGE SCALE GENOMIC DNA]</scope>
    <source>
        <strain evidence="3 4">SIID29052-01</strain>
    </source>
</reference>
<reference evidence="3 4" key="2">
    <citation type="submission" date="2020-05" db="EMBL/GenBank/DDBJ databases">
        <title>Draft genome sequence of Desulfovibrio sp. strainFSS-1.</title>
        <authorList>
            <person name="Shimoshige H."/>
            <person name="Kobayashi H."/>
            <person name="Maekawa T."/>
        </authorList>
    </citation>
    <scope>NUCLEOTIDE SEQUENCE [LARGE SCALE GENOMIC DNA]</scope>
    <source>
        <strain evidence="3 4">SIID29052-01</strain>
    </source>
</reference>
<comment type="caution">
    <text evidence="3">The sequence shown here is derived from an EMBL/GenBank/DDBJ whole genome shotgun (WGS) entry which is preliminary data.</text>
</comment>
<feature type="compositionally biased region" description="Polar residues" evidence="1">
    <location>
        <begin position="37"/>
        <end position="49"/>
    </location>
</feature>
<evidence type="ECO:0000256" key="2">
    <source>
        <dbReference type="SAM" id="SignalP"/>
    </source>
</evidence>
<dbReference type="Proteomes" id="UP000494245">
    <property type="component" value="Unassembled WGS sequence"/>
</dbReference>
<feature type="signal peptide" evidence="2">
    <location>
        <begin position="1"/>
        <end position="22"/>
    </location>
</feature>
<feature type="chain" id="PRO_5028864510" evidence="2">
    <location>
        <begin position="23"/>
        <end position="111"/>
    </location>
</feature>
<dbReference type="AlphaFoldDB" id="A0A6V8LZC1"/>
<accession>A0A6V8LZC1</accession>
<feature type="compositionally biased region" description="Low complexity" evidence="1">
    <location>
        <begin position="101"/>
        <end position="111"/>
    </location>
</feature>
<keyword evidence="4" id="KW-1185">Reference proteome</keyword>
<proteinExistence type="predicted"/>
<evidence type="ECO:0000313" key="4">
    <source>
        <dbReference type="Proteomes" id="UP000494245"/>
    </source>
</evidence>
<dbReference type="EMBL" id="BLTE01000005">
    <property type="protein sequence ID" value="GFK93575.1"/>
    <property type="molecule type" value="Genomic_DNA"/>
</dbReference>
<protein>
    <submittedName>
        <fullName evidence="3">Uncharacterized protein</fullName>
    </submittedName>
</protein>
<gene>
    <name evidence="3" type="ORF">NNJEOMEG_01409</name>
</gene>
<feature type="compositionally biased region" description="Basic and acidic residues" evidence="1">
    <location>
        <begin position="56"/>
        <end position="70"/>
    </location>
</feature>
<keyword evidence="2" id="KW-0732">Signal</keyword>
<dbReference type="RefSeq" id="WP_173082742.1">
    <property type="nucleotide sequence ID" value="NZ_BLTE01000005.1"/>
</dbReference>
<evidence type="ECO:0000256" key="1">
    <source>
        <dbReference type="SAM" id="MobiDB-lite"/>
    </source>
</evidence>
<name>A0A6V8LZC1_9BACT</name>
<sequence>MGDSWKRALVAAVALAALAALAVPGAVRAQGERKDNTLSTRDFQNQDPQGTLRAGQNERGDNEMVIERKPKQPQQMPDMGPIYVVPQVNQGPRPPQPPVVLPVQPGGRRGP</sequence>
<feature type="region of interest" description="Disordered" evidence="1">
    <location>
        <begin position="28"/>
        <end position="111"/>
    </location>
</feature>
<organism evidence="3 4">
    <name type="scientific">Fundidesulfovibrio magnetotacticus</name>
    <dbReference type="NCBI Taxonomy" id="2730080"/>
    <lineage>
        <taxon>Bacteria</taxon>
        <taxon>Pseudomonadati</taxon>
        <taxon>Thermodesulfobacteriota</taxon>
        <taxon>Desulfovibrionia</taxon>
        <taxon>Desulfovibrionales</taxon>
        <taxon>Desulfovibrionaceae</taxon>
        <taxon>Fundidesulfovibrio</taxon>
    </lineage>
</organism>
<evidence type="ECO:0000313" key="3">
    <source>
        <dbReference type="EMBL" id="GFK93575.1"/>
    </source>
</evidence>